<evidence type="ECO:0000256" key="3">
    <source>
        <dbReference type="ARBA" id="ARBA00022490"/>
    </source>
</evidence>
<proteinExistence type="predicted"/>
<evidence type="ECO:0000259" key="11">
    <source>
        <dbReference type="PROSITE" id="PS51741"/>
    </source>
</evidence>
<dbReference type="Pfam" id="PF00018">
    <property type="entry name" value="SH3_1"/>
    <property type="match status" value="1"/>
</dbReference>
<feature type="compositionally biased region" description="Low complexity" evidence="9">
    <location>
        <begin position="694"/>
        <end position="703"/>
    </location>
</feature>
<dbReference type="Pfam" id="PF00611">
    <property type="entry name" value="FCH"/>
    <property type="match status" value="1"/>
</dbReference>
<keyword evidence="5" id="KW-0206">Cytoskeleton</keyword>
<dbReference type="AlphaFoldDB" id="A0A9W8EH62"/>
<dbReference type="GO" id="GO:0005543">
    <property type="term" value="F:phospholipid binding"/>
    <property type="evidence" value="ECO:0007669"/>
    <property type="project" value="TreeGrafter"/>
</dbReference>
<keyword evidence="7 8" id="KW-0175">Coiled coil</keyword>
<feature type="region of interest" description="Disordered" evidence="9">
    <location>
        <begin position="685"/>
        <end position="781"/>
    </location>
</feature>
<dbReference type="Proteomes" id="UP001150907">
    <property type="component" value="Unassembled WGS sequence"/>
</dbReference>
<feature type="compositionally biased region" description="Polar residues" evidence="9">
    <location>
        <begin position="401"/>
        <end position="428"/>
    </location>
</feature>
<feature type="compositionally biased region" description="Low complexity" evidence="9">
    <location>
        <begin position="712"/>
        <end position="750"/>
    </location>
</feature>
<evidence type="ECO:0000259" key="10">
    <source>
        <dbReference type="PROSITE" id="PS50002"/>
    </source>
</evidence>
<evidence type="ECO:0000256" key="1">
    <source>
        <dbReference type="ARBA" id="ARBA00004245"/>
    </source>
</evidence>
<dbReference type="EMBL" id="JANBQF010000369">
    <property type="protein sequence ID" value="KAJ2001754.1"/>
    <property type="molecule type" value="Genomic_DNA"/>
</dbReference>
<dbReference type="PANTHER" id="PTHR23065:SF7">
    <property type="entry name" value="NOSTRIN, ISOFORM H"/>
    <property type="match status" value="1"/>
</dbReference>
<feature type="compositionally biased region" description="Polar residues" evidence="9">
    <location>
        <begin position="757"/>
        <end position="774"/>
    </location>
</feature>
<keyword evidence="2 6" id="KW-0728">SH3 domain</keyword>
<keyword evidence="4" id="KW-0597">Phosphoprotein</keyword>
<dbReference type="Gene3D" id="1.20.1270.60">
    <property type="entry name" value="Arfaptin homology (AH) domain/BAR domain"/>
    <property type="match status" value="1"/>
</dbReference>
<dbReference type="PROSITE" id="PS51741">
    <property type="entry name" value="F_BAR"/>
    <property type="match status" value="1"/>
</dbReference>
<evidence type="ECO:0000256" key="6">
    <source>
        <dbReference type="PROSITE-ProRule" id="PRU00192"/>
    </source>
</evidence>
<protein>
    <submittedName>
        <fullName evidence="12">Formin-binding protein</fullName>
    </submittedName>
</protein>
<feature type="domain" description="SH3" evidence="10">
    <location>
        <begin position="786"/>
        <end position="851"/>
    </location>
</feature>
<dbReference type="PANTHER" id="PTHR23065">
    <property type="entry name" value="PROLINE-SERINE-THREONINE PHOSPHATASE INTERACTING PROTEIN 1"/>
    <property type="match status" value="1"/>
</dbReference>
<feature type="region of interest" description="Disordered" evidence="9">
    <location>
        <begin position="590"/>
        <end position="661"/>
    </location>
</feature>
<dbReference type="InterPro" id="IPR036028">
    <property type="entry name" value="SH3-like_dom_sf"/>
</dbReference>
<feature type="coiled-coil region" evidence="8">
    <location>
        <begin position="175"/>
        <end position="252"/>
    </location>
</feature>
<evidence type="ECO:0000256" key="4">
    <source>
        <dbReference type="ARBA" id="ARBA00022553"/>
    </source>
</evidence>
<gene>
    <name evidence="12" type="primary">HOF1</name>
    <name evidence="12" type="ORF">H4R26_003960</name>
</gene>
<feature type="compositionally biased region" description="Low complexity" evidence="9">
    <location>
        <begin position="590"/>
        <end position="605"/>
    </location>
</feature>
<dbReference type="GO" id="GO:0120104">
    <property type="term" value="C:mitotic actomyosin contractile ring, proximal layer"/>
    <property type="evidence" value="ECO:0007669"/>
    <property type="project" value="TreeGrafter"/>
</dbReference>
<dbReference type="InterPro" id="IPR001452">
    <property type="entry name" value="SH3_domain"/>
</dbReference>
<evidence type="ECO:0000256" key="9">
    <source>
        <dbReference type="SAM" id="MobiDB-lite"/>
    </source>
</evidence>
<dbReference type="SMART" id="SM00326">
    <property type="entry name" value="SH3"/>
    <property type="match status" value="1"/>
</dbReference>
<evidence type="ECO:0000313" key="13">
    <source>
        <dbReference type="Proteomes" id="UP001150907"/>
    </source>
</evidence>
<feature type="domain" description="F-BAR" evidence="11">
    <location>
        <begin position="59"/>
        <end position="312"/>
    </location>
</feature>
<sequence length="853" mass="92289">MKYSFVFNKLGKDSASAASPQQNHNAASSNLVSGTVTSAAGMSVAETDAELAADFVCSERFSERFWSTDERCISVLMHKLKAAKQTTADILQLVATRAAIEEELGKKLGKLARAGLGSEEVNTLKEALRTVRAETDCAARTHAELARQLRAEVEKPLGQFMGDQRIKRRAQTALVQRTEGERSALRTQLRKLQERRRADTKRVGDLDLQVNGLQGTADPKLRAKLDRAQTALRATEAEYVDVRARLKDADAQWYNVWRAACDVFQVLEEQRIEYLKTALWTYANLVSASCVADDEALERIRQDLERVSVAADISAFIHTFGTGSPDPAIMPRRDSATRDADADDSDGGSAHPLKSPREPPQRQQQHPPPQSAMARPATSTAANPSPNPNPNHNPNLVARASTPSSIGPAQTFGSFSSAHSGTARSAGSQRVAAPQYARPASMHNNTSSSQQQQQPLAAQAHQLLNGSANWNSRPASSVQGSVSSSSHSYRRASNSDMYAMASASTSSSSPAGNPPLDPRAPSSMGAVIPNQHMAAPQPPHLGSPRSRASTYNGAGPQGQNQIQNHNHNQQMLSGATFGTLTANSAMMIPPQQQQQHPSSAPGSPSYHHHHHQPQYIYHHHHSNSSGNANTNAAARPMSSAGMHSMAAPSPQMQVGGARPGSVMANAASTPVAAPYADMYNRSATPVQQIPSRPPTQAAYYPQQQQPPPPPVMVANNNNPMLAPSPQMLHYHQQQQQPQQIHHLQQQQLHQRAPSVMAVNSNSHNPQAVSSSPSSRLEPGTSESGKEILFYVKVLYDYDAENDKELTIREGEVISVLAVSADGWWEGEMTDRRTGRPLHGTFPSNFTDPIANLA</sequence>
<accession>A0A9W8EH62</accession>
<comment type="caution">
    <text evidence="12">The sequence shown here is derived from an EMBL/GenBank/DDBJ whole genome shotgun (WGS) entry which is preliminary data.</text>
</comment>
<comment type="subcellular location">
    <subcellularLocation>
        <location evidence="1">Cytoplasm</location>
        <location evidence="1">Cytoskeleton</location>
    </subcellularLocation>
</comment>
<evidence type="ECO:0000256" key="7">
    <source>
        <dbReference type="PROSITE-ProRule" id="PRU01077"/>
    </source>
</evidence>
<dbReference type="InterPro" id="IPR027267">
    <property type="entry name" value="AH/BAR_dom_sf"/>
</dbReference>
<feature type="compositionally biased region" description="Low complexity" evidence="9">
    <location>
        <begin position="623"/>
        <end position="634"/>
    </location>
</feature>
<feature type="compositionally biased region" description="Basic and acidic residues" evidence="9">
    <location>
        <begin position="331"/>
        <end position="340"/>
    </location>
</feature>
<evidence type="ECO:0000313" key="12">
    <source>
        <dbReference type="EMBL" id="KAJ2001754.1"/>
    </source>
</evidence>
<reference evidence="12" key="1">
    <citation type="submission" date="2022-07" db="EMBL/GenBank/DDBJ databases">
        <title>Phylogenomic reconstructions and comparative analyses of Kickxellomycotina fungi.</title>
        <authorList>
            <person name="Reynolds N.K."/>
            <person name="Stajich J.E."/>
            <person name="Barry K."/>
            <person name="Grigoriev I.V."/>
            <person name="Crous P."/>
            <person name="Smith M.E."/>
        </authorList>
    </citation>
    <scope>NUCLEOTIDE SEQUENCE</scope>
    <source>
        <strain evidence="12">IMI 214461</strain>
    </source>
</reference>
<name>A0A9W8EH62_9FUNG</name>
<dbReference type="SUPFAM" id="SSF103657">
    <property type="entry name" value="BAR/IMD domain-like"/>
    <property type="match status" value="1"/>
</dbReference>
<keyword evidence="3" id="KW-0963">Cytoplasm</keyword>
<evidence type="ECO:0000256" key="8">
    <source>
        <dbReference type="SAM" id="Coils"/>
    </source>
</evidence>
<feature type="region of interest" description="Disordered" evidence="9">
    <location>
        <begin position="321"/>
        <end position="563"/>
    </location>
</feature>
<evidence type="ECO:0000256" key="5">
    <source>
        <dbReference type="ARBA" id="ARBA00023212"/>
    </source>
</evidence>
<keyword evidence="13" id="KW-1185">Reference proteome</keyword>
<dbReference type="PROSITE" id="PS50002">
    <property type="entry name" value="SH3"/>
    <property type="match status" value="1"/>
</dbReference>
<evidence type="ECO:0000256" key="2">
    <source>
        <dbReference type="ARBA" id="ARBA00022443"/>
    </source>
</evidence>
<dbReference type="GO" id="GO:0009898">
    <property type="term" value="C:cytoplasmic side of plasma membrane"/>
    <property type="evidence" value="ECO:0007669"/>
    <property type="project" value="TreeGrafter"/>
</dbReference>
<feature type="compositionally biased region" description="Low complexity" evidence="9">
    <location>
        <begin position="472"/>
        <end position="511"/>
    </location>
</feature>
<dbReference type="SUPFAM" id="SSF50044">
    <property type="entry name" value="SH3-domain"/>
    <property type="match status" value="1"/>
</dbReference>
<dbReference type="SMART" id="SM00055">
    <property type="entry name" value="FCH"/>
    <property type="match status" value="1"/>
</dbReference>
<dbReference type="OrthoDB" id="5971719at2759"/>
<dbReference type="CDD" id="cd00174">
    <property type="entry name" value="SH3"/>
    <property type="match status" value="1"/>
</dbReference>
<dbReference type="InterPro" id="IPR001060">
    <property type="entry name" value="FCH_dom"/>
</dbReference>
<dbReference type="InterPro" id="IPR031160">
    <property type="entry name" value="F_BAR_dom"/>
</dbReference>
<dbReference type="PRINTS" id="PR00452">
    <property type="entry name" value="SH3DOMAIN"/>
</dbReference>
<organism evidence="12 13">
    <name type="scientific">Coemansia thaxteri</name>
    <dbReference type="NCBI Taxonomy" id="2663907"/>
    <lineage>
        <taxon>Eukaryota</taxon>
        <taxon>Fungi</taxon>
        <taxon>Fungi incertae sedis</taxon>
        <taxon>Zoopagomycota</taxon>
        <taxon>Kickxellomycotina</taxon>
        <taxon>Kickxellomycetes</taxon>
        <taxon>Kickxellales</taxon>
        <taxon>Kickxellaceae</taxon>
        <taxon>Coemansia</taxon>
    </lineage>
</organism>
<feature type="compositionally biased region" description="Basic residues" evidence="9">
    <location>
        <begin position="606"/>
        <end position="622"/>
    </location>
</feature>
<dbReference type="Gene3D" id="2.30.30.40">
    <property type="entry name" value="SH3 Domains"/>
    <property type="match status" value="1"/>
</dbReference>
<feature type="compositionally biased region" description="Low complexity" evidence="9">
    <location>
        <begin position="447"/>
        <end position="464"/>
    </location>
</feature>
<dbReference type="GO" id="GO:0030036">
    <property type="term" value="P:actin cytoskeleton organization"/>
    <property type="evidence" value="ECO:0007669"/>
    <property type="project" value="UniProtKB-ARBA"/>
</dbReference>